<name>A0A8A1LM81_AJEC8</name>
<keyword evidence="1" id="KW-0812">Transmembrane</keyword>
<feature type="transmembrane region" description="Helical" evidence="1">
    <location>
        <begin position="12"/>
        <end position="31"/>
    </location>
</feature>
<evidence type="ECO:0000313" key="2">
    <source>
        <dbReference type="EMBL" id="QSS55046.1"/>
    </source>
</evidence>
<organism evidence="2 3">
    <name type="scientific">Ajellomyces capsulatus (strain H88)</name>
    <name type="common">Darling's disease fungus</name>
    <name type="synonym">Histoplasma capsulatum</name>
    <dbReference type="NCBI Taxonomy" id="544711"/>
    <lineage>
        <taxon>Eukaryota</taxon>
        <taxon>Fungi</taxon>
        <taxon>Dikarya</taxon>
        <taxon>Ascomycota</taxon>
        <taxon>Pezizomycotina</taxon>
        <taxon>Eurotiomycetes</taxon>
        <taxon>Eurotiomycetidae</taxon>
        <taxon>Onygenales</taxon>
        <taxon>Ajellomycetaceae</taxon>
        <taxon>Histoplasma</taxon>
    </lineage>
</organism>
<dbReference type="EMBL" id="CP069105">
    <property type="protein sequence ID" value="QSS55046.1"/>
    <property type="molecule type" value="Genomic_DNA"/>
</dbReference>
<keyword evidence="1" id="KW-0472">Membrane</keyword>
<evidence type="ECO:0000256" key="1">
    <source>
        <dbReference type="SAM" id="Phobius"/>
    </source>
</evidence>
<accession>A0A8A1LM81</accession>
<evidence type="ECO:0000313" key="3">
    <source>
        <dbReference type="Proteomes" id="UP000663419"/>
    </source>
</evidence>
<proteinExistence type="predicted"/>
<dbReference type="AlphaFoldDB" id="A0A8A1LM81"/>
<dbReference type="Proteomes" id="UP000663419">
    <property type="component" value="Chromosome 4"/>
</dbReference>
<reference evidence="2" key="1">
    <citation type="submission" date="2021-01" db="EMBL/GenBank/DDBJ databases">
        <title>Chromosome-level genome assembly of a human fungal pathogen reveals clustering of transcriptionally co-regulated genes.</title>
        <authorList>
            <person name="Voorhies M."/>
            <person name="Cohen S."/>
            <person name="Shea T.P."/>
            <person name="Petrus S."/>
            <person name="Munoz J.F."/>
            <person name="Poplawski S."/>
            <person name="Goldman W.E."/>
            <person name="Michael T."/>
            <person name="Cuomo C.A."/>
            <person name="Sil A."/>
            <person name="Beyhan S."/>
        </authorList>
    </citation>
    <scope>NUCLEOTIDE SEQUENCE</scope>
    <source>
        <strain evidence="2">H88</strain>
    </source>
</reference>
<sequence length="59" mass="6879">MFDIPHLTETLRSGPFGLAMILFFSPFMFSFHHHNLGRAFGFYFFLHSDGRLGTVKKQK</sequence>
<keyword evidence="1" id="KW-1133">Transmembrane helix</keyword>
<gene>
    <name evidence="2" type="ORF">I7I53_02810</name>
</gene>
<protein>
    <submittedName>
        <fullName evidence="2">Uncharacterized protein</fullName>
    </submittedName>
</protein>
<dbReference type="VEuPathDB" id="FungiDB:I7I53_02810"/>